<evidence type="ECO:0000313" key="2">
    <source>
        <dbReference type="EMBL" id="GIY22365.1"/>
    </source>
</evidence>
<keyword evidence="3" id="KW-1185">Reference proteome</keyword>
<keyword evidence="1" id="KW-0812">Transmembrane</keyword>
<evidence type="ECO:0000256" key="1">
    <source>
        <dbReference type="SAM" id="Phobius"/>
    </source>
</evidence>
<evidence type="ECO:0000313" key="3">
    <source>
        <dbReference type="Proteomes" id="UP001054945"/>
    </source>
</evidence>
<dbReference type="EMBL" id="BPLR01008137">
    <property type="protein sequence ID" value="GIY22365.1"/>
    <property type="molecule type" value="Genomic_DNA"/>
</dbReference>
<organism evidence="2 3">
    <name type="scientific">Caerostris extrusa</name>
    <name type="common">Bark spider</name>
    <name type="synonym">Caerostris bankana</name>
    <dbReference type="NCBI Taxonomy" id="172846"/>
    <lineage>
        <taxon>Eukaryota</taxon>
        <taxon>Metazoa</taxon>
        <taxon>Ecdysozoa</taxon>
        <taxon>Arthropoda</taxon>
        <taxon>Chelicerata</taxon>
        <taxon>Arachnida</taxon>
        <taxon>Araneae</taxon>
        <taxon>Araneomorphae</taxon>
        <taxon>Entelegynae</taxon>
        <taxon>Araneoidea</taxon>
        <taxon>Araneidae</taxon>
        <taxon>Caerostris</taxon>
    </lineage>
</organism>
<name>A0AAV4RKX7_CAEEX</name>
<protein>
    <submittedName>
        <fullName evidence="2">Uncharacterized protein</fullName>
    </submittedName>
</protein>
<keyword evidence="1" id="KW-0472">Membrane</keyword>
<dbReference type="AlphaFoldDB" id="A0AAV4RKX7"/>
<sequence>MVPFKRSALALGQDSCFFHLNLTSPGLKGFVGEELGSSFYSWASPSSEPLQEKCDCRISQGLCVVRHSNPSGEGLVKCGLLFYLFKFFFRIVPVSSIMYIMKMMSVVLIKK</sequence>
<dbReference type="Proteomes" id="UP001054945">
    <property type="component" value="Unassembled WGS sequence"/>
</dbReference>
<keyword evidence="1" id="KW-1133">Transmembrane helix</keyword>
<feature type="transmembrane region" description="Helical" evidence="1">
    <location>
        <begin position="80"/>
        <end position="101"/>
    </location>
</feature>
<reference evidence="2 3" key="1">
    <citation type="submission" date="2021-06" db="EMBL/GenBank/DDBJ databases">
        <title>Caerostris extrusa draft genome.</title>
        <authorList>
            <person name="Kono N."/>
            <person name="Arakawa K."/>
        </authorList>
    </citation>
    <scope>NUCLEOTIDE SEQUENCE [LARGE SCALE GENOMIC DNA]</scope>
</reference>
<accession>A0AAV4RKX7</accession>
<proteinExistence type="predicted"/>
<gene>
    <name evidence="2" type="ORF">CEXT_360111</name>
</gene>
<comment type="caution">
    <text evidence="2">The sequence shown here is derived from an EMBL/GenBank/DDBJ whole genome shotgun (WGS) entry which is preliminary data.</text>
</comment>